<evidence type="ECO:0000256" key="1">
    <source>
        <dbReference type="SAM" id="MobiDB-lite"/>
    </source>
</evidence>
<keyword evidence="2" id="KW-0732">Signal</keyword>
<protein>
    <submittedName>
        <fullName evidence="3">Uncharacterized protein</fullName>
    </submittedName>
</protein>
<reference evidence="4" key="1">
    <citation type="journal article" date="2019" name="Int. J. Syst. Evol. Microbiol.">
        <title>The Global Catalogue of Microorganisms (GCM) 10K type strain sequencing project: providing services to taxonomists for standard genome sequencing and annotation.</title>
        <authorList>
            <consortium name="The Broad Institute Genomics Platform"/>
            <consortium name="The Broad Institute Genome Sequencing Center for Infectious Disease"/>
            <person name="Wu L."/>
            <person name="Ma J."/>
        </authorList>
    </citation>
    <scope>NUCLEOTIDE SEQUENCE [LARGE SCALE GENOMIC DNA]</scope>
    <source>
        <strain evidence="4">CGMCC 4.1542</strain>
    </source>
</reference>
<organism evidence="3 4">
    <name type="scientific">Streptomyces lienomycini</name>
    <dbReference type="NCBI Taxonomy" id="284035"/>
    <lineage>
        <taxon>Bacteria</taxon>
        <taxon>Bacillati</taxon>
        <taxon>Actinomycetota</taxon>
        <taxon>Actinomycetes</taxon>
        <taxon>Kitasatosporales</taxon>
        <taxon>Streptomycetaceae</taxon>
        <taxon>Streptomyces</taxon>
    </lineage>
</organism>
<feature type="region of interest" description="Disordered" evidence="1">
    <location>
        <begin position="25"/>
        <end position="61"/>
    </location>
</feature>
<feature type="chain" id="PRO_5045692284" evidence="2">
    <location>
        <begin position="32"/>
        <end position="101"/>
    </location>
</feature>
<feature type="signal peptide" evidence="2">
    <location>
        <begin position="1"/>
        <end position="31"/>
    </location>
</feature>
<evidence type="ECO:0000256" key="2">
    <source>
        <dbReference type="SAM" id="SignalP"/>
    </source>
</evidence>
<accession>A0ABV9WJL1</accession>
<keyword evidence="4" id="KW-1185">Reference proteome</keyword>
<sequence length="101" mass="10712">MNKPMRHLRITGMVAAAVGGALLVGGGPAMAASPQQPGGHTDRPATVTTSAPQAHSPASHRRVDPWVLDQLRQFDPAAAQRLAVYDPWVKDQLTQFAAQGH</sequence>
<name>A0ABV9WJL1_9ACTN</name>
<dbReference type="RefSeq" id="WP_271413735.1">
    <property type="nucleotide sequence ID" value="NZ_BAAATN010000014.1"/>
</dbReference>
<gene>
    <name evidence="3" type="ORF">ACFPRC_00755</name>
</gene>
<dbReference type="EMBL" id="JBHSJO010000001">
    <property type="protein sequence ID" value="MFC5013399.1"/>
    <property type="molecule type" value="Genomic_DNA"/>
</dbReference>
<proteinExistence type="predicted"/>
<evidence type="ECO:0000313" key="3">
    <source>
        <dbReference type="EMBL" id="MFC5013399.1"/>
    </source>
</evidence>
<dbReference type="Proteomes" id="UP001595855">
    <property type="component" value="Unassembled WGS sequence"/>
</dbReference>
<comment type="caution">
    <text evidence="3">The sequence shown here is derived from an EMBL/GenBank/DDBJ whole genome shotgun (WGS) entry which is preliminary data.</text>
</comment>
<evidence type="ECO:0000313" key="4">
    <source>
        <dbReference type="Proteomes" id="UP001595855"/>
    </source>
</evidence>